<dbReference type="RefSeq" id="WP_103079424.1">
    <property type="nucleotide sequence ID" value="NZ_AZRM01000056.1"/>
</dbReference>
<evidence type="ECO:0000313" key="2">
    <source>
        <dbReference type="EMBL" id="PNR98503.1"/>
    </source>
</evidence>
<dbReference type="InterPro" id="IPR011522">
    <property type="entry name" value="Thiamin/HMP-bd_put_YkoF"/>
</dbReference>
<dbReference type="Gene3D" id="3.30.70.930">
    <property type="match status" value="1"/>
</dbReference>
<evidence type="ECO:0000259" key="1">
    <source>
        <dbReference type="Pfam" id="PF07615"/>
    </source>
</evidence>
<feature type="domain" description="Thiamin/hydroxymethyl pyrimidine-binding YkoF putative" evidence="1">
    <location>
        <begin position="16"/>
        <end position="90"/>
    </location>
</feature>
<organism evidence="2 3">
    <name type="scientific">Petrotoga miotherma DSM 10691</name>
    <dbReference type="NCBI Taxonomy" id="1434326"/>
    <lineage>
        <taxon>Bacteria</taxon>
        <taxon>Thermotogati</taxon>
        <taxon>Thermotogota</taxon>
        <taxon>Thermotogae</taxon>
        <taxon>Petrotogales</taxon>
        <taxon>Petrotogaceae</taxon>
        <taxon>Petrotoga</taxon>
    </lineage>
</organism>
<proteinExistence type="predicted"/>
<name>A0A2K1P6T0_9BACT</name>
<dbReference type="AlphaFoldDB" id="A0A2K1P6T0"/>
<dbReference type="Pfam" id="PF07615">
    <property type="entry name" value="Ykof"/>
    <property type="match status" value="1"/>
</dbReference>
<dbReference type="EMBL" id="AZRM01000056">
    <property type="protein sequence ID" value="PNR98503.1"/>
    <property type="molecule type" value="Genomic_DNA"/>
</dbReference>
<dbReference type="OrthoDB" id="9793516at2"/>
<dbReference type="InterPro" id="IPR029756">
    <property type="entry name" value="MTH1187/YkoF-like"/>
</dbReference>
<protein>
    <recommendedName>
        <fullName evidence="1">Thiamin/hydroxymethyl pyrimidine-binding YkoF putative domain-containing protein</fullName>
    </recommendedName>
</protein>
<comment type="caution">
    <text evidence="2">The sequence shown here is derived from an EMBL/GenBank/DDBJ whole genome shotgun (WGS) entry which is preliminary data.</text>
</comment>
<gene>
    <name evidence="2" type="ORF">X928_09310</name>
</gene>
<dbReference type="Proteomes" id="UP000236199">
    <property type="component" value="Unassembled WGS sequence"/>
</dbReference>
<accession>A0A2K1P6T0</accession>
<dbReference type="SUPFAM" id="SSF89957">
    <property type="entry name" value="MTH1187/YkoF-like"/>
    <property type="match status" value="1"/>
</dbReference>
<reference evidence="2 3" key="1">
    <citation type="submission" date="2013-12" db="EMBL/GenBank/DDBJ databases">
        <title>Comparative genomics of Petrotoga isolates.</title>
        <authorList>
            <person name="Nesbo C.L."/>
            <person name="Charchuk R."/>
            <person name="Chow K."/>
        </authorList>
    </citation>
    <scope>NUCLEOTIDE SEQUENCE [LARGE SCALE GENOMIC DNA]</scope>
    <source>
        <strain evidence="2 3">DSM 10691</strain>
    </source>
</reference>
<sequence length="94" mass="10378">MLDGTNNETKKVCDFSCSMALYPLGTDDYVRIISDAIIKLRELKNIEITVGKMNTVVKGSKEDIFKAMNLITDEAQKRGSFALNITISNVCGLT</sequence>
<evidence type="ECO:0000313" key="3">
    <source>
        <dbReference type="Proteomes" id="UP000236199"/>
    </source>
</evidence>
<keyword evidence="3" id="KW-1185">Reference proteome</keyword>